<dbReference type="PROSITE" id="PS51257">
    <property type="entry name" value="PROKAR_LIPOPROTEIN"/>
    <property type="match status" value="1"/>
</dbReference>
<dbReference type="Gene3D" id="1.25.40.390">
    <property type="match status" value="1"/>
</dbReference>
<accession>A0A941IZ39</accession>
<sequence length="471" mass="52929">MKNLYIIVLLIGLFASCTNELEQLPSGSLPGEEAISNVNDLNKAVNGVYSTLVHRYGYAGDYGIYADGKGGDVQLRDLSANHFQPIVIFQTDANSGVASGIYQRFYYTSARANNVMLFLDGISDKDENKEEFESLVGQLYAIRALCHFELARTYAQLPGVAADLNAQNSGIVLNDAYYGVAEKFKRSTLKETYDFIVADLEKAIPLLSEKKVEASGKINQWAAKALLSRVYLYLGEYDSALELAHDVIDNSDYALYTQDNYLSVWAKTGTSESLFELTVTDNENAQRNSLGYYTNPDGYAECSASDIYAEWLLEQTDDIRSQSIREKDLDGDYLAYYTVKYEGQEGTSTPLYTNNAKVIRLSEVYLIAAEAKLKGGVASGSNDAVWYYNELRKNRINSYVDAVSVNLDEILDERRRELFCENHRMFDLVRNKKSITSPSVGNVHYDDYRIIVAIPQRERDISPELAQNPKY</sequence>
<dbReference type="RefSeq" id="WP_212192233.1">
    <property type="nucleotide sequence ID" value="NZ_JAGTAR010000028.1"/>
</dbReference>
<comment type="subcellular location">
    <subcellularLocation>
        <location evidence="1">Cell outer membrane</location>
    </subcellularLocation>
</comment>
<evidence type="ECO:0000256" key="1">
    <source>
        <dbReference type="ARBA" id="ARBA00004442"/>
    </source>
</evidence>
<keyword evidence="5" id="KW-0998">Cell outer membrane</keyword>
<dbReference type="InterPro" id="IPR012944">
    <property type="entry name" value="SusD_RagB_dom"/>
</dbReference>
<name>A0A941IZ39_9BACT</name>
<dbReference type="InterPro" id="IPR033985">
    <property type="entry name" value="SusD-like_N"/>
</dbReference>
<dbReference type="AlphaFoldDB" id="A0A941IZ39"/>
<keyword evidence="4" id="KW-0472">Membrane</keyword>
<keyword evidence="9" id="KW-1185">Reference proteome</keyword>
<reference evidence="8" key="2">
    <citation type="submission" date="2021-04" db="EMBL/GenBank/DDBJ databases">
        <authorList>
            <person name="Zhang T."/>
            <person name="Zhang Y."/>
            <person name="Lu D."/>
            <person name="Zuo D."/>
            <person name="Du Z."/>
        </authorList>
    </citation>
    <scope>NUCLEOTIDE SEQUENCE</scope>
    <source>
        <strain evidence="8">JR1</strain>
    </source>
</reference>
<dbReference type="Gene3D" id="1.25.40.900">
    <property type="match status" value="1"/>
</dbReference>
<evidence type="ECO:0000259" key="7">
    <source>
        <dbReference type="Pfam" id="PF14322"/>
    </source>
</evidence>
<dbReference type="EMBL" id="JAGTAR010000028">
    <property type="protein sequence ID" value="MBR8537208.1"/>
    <property type="molecule type" value="Genomic_DNA"/>
</dbReference>
<keyword evidence="3" id="KW-0732">Signal</keyword>
<evidence type="ECO:0000313" key="8">
    <source>
        <dbReference type="EMBL" id="MBR8537208.1"/>
    </source>
</evidence>
<evidence type="ECO:0000256" key="4">
    <source>
        <dbReference type="ARBA" id="ARBA00023136"/>
    </source>
</evidence>
<dbReference type="GO" id="GO:0009279">
    <property type="term" value="C:cell outer membrane"/>
    <property type="evidence" value="ECO:0007669"/>
    <property type="project" value="UniProtKB-SubCell"/>
</dbReference>
<evidence type="ECO:0000256" key="3">
    <source>
        <dbReference type="ARBA" id="ARBA00022729"/>
    </source>
</evidence>
<dbReference type="InterPro" id="IPR011990">
    <property type="entry name" value="TPR-like_helical_dom_sf"/>
</dbReference>
<protein>
    <submittedName>
        <fullName evidence="8">RagB/SusD family nutrient uptake outer membrane protein</fullName>
    </submittedName>
</protein>
<evidence type="ECO:0000313" key="9">
    <source>
        <dbReference type="Proteomes" id="UP000679220"/>
    </source>
</evidence>
<evidence type="ECO:0000259" key="6">
    <source>
        <dbReference type="Pfam" id="PF07980"/>
    </source>
</evidence>
<dbReference type="Proteomes" id="UP000679220">
    <property type="component" value="Unassembled WGS sequence"/>
</dbReference>
<proteinExistence type="inferred from homology"/>
<dbReference type="Gene3D" id="2.20.20.130">
    <property type="match status" value="1"/>
</dbReference>
<comment type="similarity">
    <text evidence="2">Belongs to the SusD family.</text>
</comment>
<evidence type="ECO:0000256" key="5">
    <source>
        <dbReference type="ARBA" id="ARBA00023237"/>
    </source>
</evidence>
<dbReference type="Pfam" id="PF07980">
    <property type="entry name" value="SusD_RagB"/>
    <property type="match status" value="1"/>
</dbReference>
<dbReference type="CDD" id="cd08977">
    <property type="entry name" value="SusD"/>
    <property type="match status" value="1"/>
</dbReference>
<reference evidence="8" key="1">
    <citation type="journal article" date="2018" name="Int. J. Syst. Evol. Microbiol.">
        <title>Carboxylicivirga sediminis sp. nov., isolated from coastal sediment.</title>
        <authorList>
            <person name="Wang F.Q."/>
            <person name="Ren L.H."/>
            <person name="Zou R.J."/>
            <person name="Sun Y.Z."/>
            <person name="Liu X.J."/>
            <person name="Jiang F."/>
            <person name="Liu L.J."/>
        </authorList>
    </citation>
    <scope>NUCLEOTIDE SEQUENCE</scope>
    <source>
        <strain evidence="8">JR1</strain>
    </source>
</reference>
<feature type="domain" description="RagB/SusD" evidence="6">
    <location>
        <begin position="320"/>
        <end position="435"/>
    </location>
</feature>
<dbReference type="SUPFAM" id="SSF48452">
    <property type="entry name" value="TPR-like"/>
    <property type="match status" value="1"/>
</dbReference>
<feature type="domain" description="SusD-like N-terminal" evidence="7">
    <location>
        <begin position="102"/>
        <end position="232"/>
    </location>
</feature>
<dbReference type="Pfam" id="PF14322">
    <property type="entry name" value="SusD-like_3"/>
    <property type="match status" value="1"/>
</dbReference>
<evidence type="ECO:0000256" key="2">
    <source>
        <dbReference type="ARBA" id="ARBA00006275"/>
    </source>
</evidence>
<comment type="caution">
    <text evidence="8">The sequence shown here is derived from an EMBL/GenBank/DDBJ whole genome shotgun (WGS) entry which is preliminary data.</text>
</comment>
<organism evidence="8 9">
    <name type="scientific">Carboxylicivirga sediminis</name>
    <dbReference type="NCBI Taxonomy" id="2006564"/>
    <lineage>
        <taxon>Bacteria</taxon>
        <taxon>Pseudomonadati</taxon>
        <taxon>Bacteroidota</taxon>
        <taxon>Bacteroidia</taxon>
        <taxon>Marinilabiliales</taxon>
        <taxon>Marinilabiliaceae</taxon>
        <taxon>Carboxylicivirga</taxon>
    </lineage>
</organism>
<gene>
    <name evidence="8" type="ORF">KDU71_16680</name>
</gene>